<dbReference type="SUPFAM" id="SSF52172">
    <property type="entry name" value="CheY-like"/>
    <property type="match status" value="1"/>
</dbReference>
<proteinExistence type="predicted"/>
<dbReference type="SMART" id="SM00421">
    <property type="entry name" value="HTH_LUXR"/>
    <property type="match status" value="1"/>
</dbReference>
<accession>A0ABT7ACJ7</accession>
<dbReference type="PROSITE" id="PS00622">
    <property type="entry name" value="HTH_LUXR_1"/>
    <property type="match status" value="1"/>
</dbReference>
<reference evidence="5 6" key="1">
    <citation type="submission" date="2023-05" db="EMBL/GenBank/DDBJ databases">
        <title>Chelatococcus sp. nov., a moderately thermophilic bacterium isolated from hot spring microbial mat.</title>
        <authorList>
            <person name="Hu C.-J."/>
            <person name="Li W.-J."/>
        </authorList>
    </citation>
    <scope>NUCLEOTIDE SEQUENCE [LARGE SCALE GENOMIC DNA]</scope>
    <source>
        <strain evidence="5 6">SYSU G07232</strain>
    </source>
</reference>
<dbReference type="InterPro" id="IPR051015">
    <property type="entry name" value="EvgA-like"/>
</dbReference>
<dbReference type="InterPro" id="IPR011006">
    <property type="entry name" value="CheY-like_superfamily"/>
</dbReference>
<keyword evidence="1" id="KW-0238">DNA-binding</keyword>
<name>A0ABT7ACJ7_9HYPH</name>
<sequence>MTYLDNHRDVGPATAAFGQKGAVDVNENDTTEVVLDKCHSRQFTVVLIDQRILSRECLARSLEASASDMHVLSYSTVDEWQNSAIDKKSVDIVVLCVTRKRTVGSADPDVEALSRLSSSVPTILLSDVEDAEQILTALEKGARGYIPTSVTIDVAVEAMHLVRAGGTYVPASSLLSWRRSIKETLPSPDGACGGFTARQAAVLKALRQGKANKRIAYELNMRESTVKVHVRNIMKKLQARSRTEVAYKTNDIFADIDGS</sequence>
<dbReference type="PROSITE" id="PS50110">
    <property type="entry name" value="RESPONSE_REGULATORY"/>
    <property type="match status" value="1"/>
</dbReference>
<feature type="domain" description="Response regulatory" evidence="4">
    <location>
        <begin position="44"/>
        <end position="163"/>
    </location>
</feature>
<dbReference type="InterPro" id="IPR000792">
    <property type="entry name" value="Tscrpt_reg_LuxR_C"/>
</dbReference>
<evidence type="ECO:0000259" key="3">
    <source>
        <dbReference type="PROSITE" id="PS50043"/>
    </source>
</evidence>
<evidence type="ECO:0000259" key="4">
    <source>
        <dbReference type="PROSITE" id="PS50110"/>
    </source>
</evidence>
<protein>
    <submittedName>
        <fullName evidence="5">Response regulator transcription factor</fullName>
    </submittedName>
</protein>
<dbReference type="InterPro" id="IPR001789">
    <property type="entry name" value="Sig_transdc_resp-reg_receiver"/>
</dbReference>
<dbReference type="SUPFAM" id="SSF46894">
    <property type="entry name" value="C-terminal effector domain of the bipartite response regulators"/>
    <property type="match status" value="1"/>
</dbReference>
<dbReference type="EMBL" id="JASJEV010000001">
    <property type="protein sequence ID" value="MDJ1157097.1"/>
    <property type="molecule type" value="Genomic_DNA"/>
</dbReference>
<gene>
    <name evidence="5" type="ORF">QNA08_02445</name>
</gene>
<evidence type="ECO:0000256" key="2">
    <source>
        <dbReference type="PROSITE-ProRule" id="PRU00169"/>
    </source>
</evidence>
<organism evidence="5 6">
    <name type="scientific">Chelatococcus albus</name>
    <dbReference type="NCBI Taxonomy" id="3047466"/>
    <lineage>
        <taxon>Bacteria</taxon>
        <taxon>Pseudomonadati</taxon>
        <taxon>Pseudomonadota</taxon>
        <taxon>Alphaproteobacteria</taxon>
        <taxon>Hyphomicrobiales</taxon>
        <taxon>Chelatococcaceae</taxon>
        <taxon>Chelatococcus</taxon>
    </lineage>
</organism>
<dbReference type="InterPro" id="IPR016032">
    <property type="entry name" value="Sig_transdc_resp-reg_C-effctor"/>
</dbReference>
<evidence type="ECO:0000256" key="1">
    <source>
        <dbReference type="ARBA" id="ARBA00023125"/>
    </source>
</evidence>
<dbReference type="CDD" id="cd06170">
    <property type="entry name" value="LuxR_C_like"/>
    <property type="match status" value="1"/>
</dbReference>
<dbReference type="Pfam" id="PF00196">
    <property type="entry name" value="GerE"/>
    <property type="match status" value="1"/>
</dbReference>
<dbReference type="RefSeq" id="WP_283739073.1">
    <property type="nucleotide sequence ID" value="NZ_JASJEV010000001.1"/>
</dbReference>
<dbReference type="PANTHER" id="PTHR45566">
    <property type="entry name" value="HTH-TYPE TRANSCRIPTIONAL REGULATOR YHJB-RELATED"/>
    <property type="match status" value="1"/>
</dbReference>
<dbReference type="PROSITE" id="PS50043">
    <property type="entry name" value="HTH_LUXR_2"/>
    <property type="match status" value="1"/>
</dbReference>
<evidence type="ECO:0000313" key="5">
    <source>
        <dbReference type="EMBL" id="MDJ1157097.1"/>
    </source>
</evidence>
<dbReference type="Proteomes" id="UP001321492">
    <property type="component" value="Unassembled WGS sequence"/>
</dbReference>
<keyword evidence="6" id="KW-1185">Reference proteome</keyword>
<comment type="caution">
    <text evidence="5">The sequence shown here is derived from an EMBL/GenBank/DDBJ whole genome shotgun (WGS) entry which is preliminary data.</text>
</comment>
<dbReference type="PRINTS" id="PR00038">
    <property type="entry name" value="HTHLUXR"/>
</dbReference>
<feature type="domain" description="HTH luxR-type" evidence="3">
    <location>
        <begin position="188"/>
        <end position="253"/>
    </location>
</feature>
<evidence type="ECO:0000313" key="6">
    <source>
        <dbReference type="Proteomes" id="UP001321492"/>
    </source>
</evidence>
<dbReference type="Gene3D" id="3.40.50.2300">
    <property type="match status" value="1"/>
</dbReference>
<dbReference type="PANTHER" id="PTHR45566:SF1">
    <property type="entry name" value="HTH-TYPE TRANSCRIPTIONAL REGULATOR YHJB-RELATED"/>
    <property type="match status" value="1"/>
</dbReference>
<comment type="caution">
    <text evidence="2">Lacks conserved residue(s) required for the propagation of feature annotation.</text>
</comment>